<feature type="compositionally biased region" description="Basic and acidic residues" evidence="1">
    <location>
        <begin position="70"/>
        <end position="82"/>
    </location>
</feature>
<evidence type="ECO:0000313" key="3">
    <source>
        <dbReference type="Proteomes" id="UP000009138"/>
    </source>
</evidence>
<sequence length="174" mass="20017">MSTDDIHMNELDINDNYEGEVTQEIYVNLYQMKFESLDVANIATAMNVDEELCEELKLPDSSDDEEESESESKKETPKEKQERLKAFAEENLGKLEVPEKAKRSNRKVTNKQIEDFVLLIDDGIAIEDAAATTVIKLRSACNYRKLHVMDPNNGYHIEIKEEERGLIIVKRCTF</sequence>
<dbReference type="VEuPathDB" id="FungiDB:RO3G_13418"/>
<protein>
    <submittedName>
        <fullName evidence="2">Uncharacterized protein</fullName>
    </submittedName>
</protein>
<dbReference type="OrthoDB" id="2278296at2759"/>
<dbReference type="RefSeq" id="XP_067524103.1">
    <property type="nucleotide sequence ID" value="XM_067668002.1"/>
</dbReference>
<name>I1CJS7_RHIO9</name>
<proteinExistence type="predicted"/>
<dbReference type="GeneID" id="93620383"/>
<feature type="region of interest" description="Disordered" evidence="1">
    <location>
        <begin position="56"/>
        <end position="82"/>
    </location>
</feature>
<dbReference type="InParanoid" id="I1CJS7"/>
<dbReference type="EMBL" id="CH476743">
    <property type="protein sequence ID" value="EIE88707.1"/>
    <property type="molecule type" value="Genomic_DNA"/>
</dbReference>
<keyword evidence="3" id="KW-1185">Reference proteome</keyword>
<evidence type="ECO:0000256" key="1">
    <source>
        <dbReference type="SAM" id="MobiDB-lite"/>
    </source>
</evidence>
<accession>I1CJS7</accession>
<organism evidence="2 3">
    <name type="scientific">Rhizopus delemar (strain RA 99-880 / ATCC MYA-4621 / FGSC 9543 / NRRL 43880)</name>
    <name type="common">Mucormycosis agent</name>
    <name type="synonym">Rhizopus arrhizus var. delemar</name>
    <dbReference type="NCBI Taxonomy" id="246409"/>
    <lineage>
        <taxon>Eukaryota</taxon>
        <taxon>Fungi</taxon>
        <taxon>Fungi incertae sedis</taxon>
        <taxon>Mucoromycota</taxon>
        <taxon>Mucoromycotina</taxon>
        <taxon>Mucoromycetes</taxon>
        <taxon>Mucorales</taxon>
        <taxon>Mucorineae</taxon>
        <taxon>Rhizopodaceae</taxon>
        <taxon>Rhizopus</taxon>
    </lineage>
</organism>
<evidence type="ECO:0000313" key="2">
    <source>
        <dbReference type="EMBL" id="EIE88707.1"/>
    </source>
</evidence>
<dbReference type="AlphaFoldDB" id="I1CJS7"/>
<reference evidence="2 3" key="1">
    <citation type="journal article" date="2009" name="PLoS Genet.">
        <title>Genomic analysis of the basal lineage fungus Rhizopus oryzae reveals a whole-genome duplication.</title>
        <authorList>
            <person name="Ma L.-J."/>
            <person name="Ibrahim A.S."/>
            <person name="Skory C."/>
            <person name="Grabherr M.G."/>
            <person name="Burger G."/>
            <person name="Butler M."/>
            <person name="Elias M."/>
            <person name="Idnurm A."/>
            <person name="Lang B.F."/>
            <person name="Sone T."/>
            <person name="Abe A."/>
            <person name="Calvo S.E."/>
            <person name="Corrochano L.M."/>
            <person name="Engels R."/>
            <person name="Fu J."/>
            <person name="Hansberg W."/>
            <person name="Kim J.-M."/>
            <person name="Kodira C.D."/>
            <person name="Koehrsen M.J."/>
            <person name="Liu B."/>
            <person name="Miranda-Saavedra D."/>
            <person name="O'Leary S."/>
            <person name="Ortiz-Castellanos L."/>
            <person name="Poulter R."/>
            <person name="Rodriguez-Romero J."/>
            <person name="Ruiz-Herrera J."/>
            <person name="Shen Y.-Q."/>
            <person name="Zeng Q."/>
            <person name="Galagan J."/>
            <person name="Birren B.W."/>
            <person name="Cuomo C.A."/>
            <person name="Wickes B.L."/>
        </authorList>
    </citation>
    <scope>NUCLEOTIDE SEQUENCE [LARGE SCALE GENOMIC DNA]</scope>
    <source>
        <strain evidence="3">RA 99-880 / ATCC MYA-4621 / FGSC 9543 / NRRL 43880</strain>
    </source>
</reference>
<dbReference type="Proteomes" id="UP000009138">
    <property type="component" value="Unassembled WGS sequence"/>
</dbReference>
<gene>
    <name evidence="2" type="ORF">RO3G_13418</name>
</gene>